<dbReference type="EMBL" id="JAEDAK010000003">
    <property type="protein sequence ID" value="MBH9576609.1"/>
    <property type="molecule type" value="Genomic_DNA"/>
</dbReference>
<feature type="chain" id="PRO_5037003561" evidence="3">
    <location>
        <begin position="24"/>
        <end position="216"/>
    </location>
</feature>
<organism evidence="5 6">
    <name type="scientific">Inhella proteolytica</name>
    <dbReference type="NCBI Taxonomy" id="2795029"/>
    <lineage>
        <taxon>Bacteria</taxon>
        <taxon>Pseudomonadati</taxon>
        <taxon>Pseudomonadota</taxon>
        <taxon>Betaproteobacteria</taxon>
        <taxon>Burkholderiales</taxon>
        <taxon>Sphaerotilaceae</taxon>
        <taxon>Inhella</taxon>
    </lineage>
</organism>
<dbReference type="PROSITE" id="PS51829">
    <property type="entry name" value="P_HOMO_B"/>
    <property type="match status" value="1"/>
</dbReference>
<evidence type="ECO:0000259" key="4">
    <source>
        <dbReference type="PROSITE" id="PS51829"/>
    </source>
</evidence>
<dbReference type="NCBIfam" id="TIGR02595">
    <property type="entry name" value="PEP_CTERM"/>
    <property type="match status" value="1"/>
</dbReference>
<protein>
    <submittedName>
        <fullName evidence="5">PEP-CTERM sorting domain-containing protein</fullName>
    </submittedName>
</protein>
<sequence length="216" mass="22514">MKQALQQVLAATGLCLSSFACHAALTVYSGGGAGIPVQGMTNPYPLVIEAGGGTIVDVDVKLKGLWHTYPDDLDILLVGPQGQQVMLMSDVGGQFDVFGVHLVFDDDAADSIPDKDQLLSGTYKPSDNNLQVELPFEAPAPAGPYGSMLSVFNGLDAAGAWSLFIRDDTSGDSGVFNGWELHITTADPARAVPEPASAALFGLAGLAALGVRRRRG</sequence>
<keyword evidence="1" id="KW-0645">Protease</keyword>
<comment type="caution">
    <text evidence="5">The sequence shown here is derived from an EMBL/GenBank/DDBJ whole genome shotgun (WGS) entry which is preliminary data.</text>
</comment>
<evidence type="ECO:0000256" key="2">
    <source>
        <dbReference type="ARBA" id="ARBA00022801"/>
    </source>
</evidence>
<dbReference type="SUPFAM" id="SSF49785">
    <property type="entry name" value="Galactose-binding domain-like"/>
    <property type="match status" value="1"/>
</dbReference>
<proteinExistence type="predicted"/>
<feature type="domain" description="P/Homo B" evidence="4">
    <location>
        <begin position="8"/>
        <end position="189"/>
    </location>
</feature>
<reference evidence="5" key="1">
    <citation type="submission" date="2020-12" db="EMBL/GenBank/DDBJ databases">
        <title>The genome sequence of Inhella sp. 1Y17.</title>
        <authorList>
            <person name="Liu Y."/>
        </authorList>
    </citation>
    <scope>NUCLEOTIDE SEQUENCE</scope>
    <source>
        <strain evidence="5">1Y17</strain>
    </source>
</reference>
<dbReference type="Proteomes" id="UP000613266">
    <property type="component" value="Unassembled WGS sequence"/>
</dbReference>
<dbReference type="InterPro" id="IPR013424">
    <property type="entry name" value="Ice-binding_C"/>
</dbReference>
<evidence type="ECO:0000313" key="5">
    <source>
        <dbReference type="EMBL" id="MBH9576609.1"/>
    </source>
</evidence>
<dbReference type="Pfam" id="PF07589">
    <property type="entry name" value="PEP-CTERM"/>
    <property type="match status" value="1"/>
</dbReference>
<dbReference type="Gene3D" id="2.60.120.260">
    <property type="entry name" value="Galactose-binding domain-like"/>
    <property type="match status" value="1"/>
</dbReference>
<evidence type="ECO:0000256" key="1">
    <source>
        <dbReference type="ARBA" id="ARBA00022670"/>
    </source>
</evidence>
<accession>A0A931IZE0</accession>
<dbReference type="RefSeq" id="WP_198110216.1">
    <property type="nucleotide sequence ID" value="NZ_JAEDAK010000003.1"/>
</dbReference>
<keyword evidence="3" id="KW-0732">Signal</keyword>
<dbReference type="GO" id="GO:0004252">
    <property type="term" value="F:serine-type endopeptidase activity"/>
    <property type="evidence" value="ECO:0007669"/>
    <property type="project" value="InterPro"/>
</dbReference>
<keyword evidence="6" id="KW-1185">Reference proteome</keyword>
<dbReference type="InterPro" id="IPR008979">
    <property type="entry name" value="Galactose-bd-like_sf"/>
</dbReference>
<evidence type="ECO:0000256" key="3">
    <source>
        <dbReference type="SAM" id="SignalP"/>
    </source>
</evidence>
<dbReference type="AlphaFoldDB" id="A0A931IZE0"/>
<keyword evidence="2" id="KW-0378">Hydrolase</keyword>
<name>A0A931IZE0_9BURK</name>
<evidence type="ECO:0000313" key="6">
    <source>
        <dbReference type="Proteomes" id="UP000613266"/>
    </source>
</evidence>
<feature type="signal peptide" evidence="3">
    <location>
        <begin position="1"/>
        <end position="23"/>
    </location>
</feature>
<dbReference type="GO" id="GO:0006508">
    <property type="term" value="P:proteolysis"/>
    <property type="evidence" value="ECO:0007669"/>
    <property type="project" value="UniProtKB-KW"/>
</dbReference>
<dbReference type="PROSITE" id="PS51257">
    <property type="entry name" value="PROKAR_LIPOPROTEIN"/>
    <property type="match status" value="1"/>
</dbReference>
<gene>
    <name evidence="5" type="ORF">I7X39_06815</name>
</gene>
<dbReference type="InterPro" id="IPR002884">
    <property type="entry name" value="P_dom"/>
</dbReference>